<protein>
    <submittedName>
        <fullName evidence="2">Uncharacterized protein</fullName>
    </submittedName>
</protein>
<feature type="region of interest" description="Disordered" evidence="1">
    <location>
        <begin position="255"/>
        <end position="275"/>
    </location>
</feature>
<gene>
    <name evidence="2" type="ORF">CB5_LOCUS996</name>
</gene>
<feature type="compositionally biased region" description="Basic and acidic residues" evidence="1">
    <location>
        <begin position="46"/>
        <end position="67"/>
    </location>
</feature>
<reference evidence="2" key="1">
    <citation type="submission" date="2020-07" db="EMBL/GenBank/DDBJ databases">
        <authorList>
            <person name="Lin J."/>
        </authorList>
    </citation>
    <scope>NUCLEOTIDE SEQUENCE</scope>
</reference>
<dbReference type="AlphaFoldDB" id="A0A6V7NGR1"/>
<accession>A0A6V7NGR1</accession>
<feature type="compositionally biased region" description="Basic and acidic residues" evidence="1">
    <location>
        <begin position="264"/>
        <end position="275"/>
    </location>
</feature>
<feature type="region of interest" description="Disordered" evidence="1">
    <location>
        <begin position="46"/>
        <end position="90"/>
    </location>
</feature>
<organism evidence="2">
    <name type="scientific">Ananas comosus var. bracteatus</name>
    <name type="common">red pineapple</name>
    <dbReference type="NCBI Taxonomy" id="296719"/>
    <lineage>
        <taxon>Eukaryota</taxon>
        <taxon>Viridiplantae</taxon>
        <taxon>Streptophyta</taxon>
        <taxon>Embryophyta</taxon>
        <taxon>Tracheophyta</taxon>
        <taxon>Spermatophyta</taxon>
        <taxon>Magnoliopsida</taxon>
        <taxon>Liliopsida</taxon>
        <taxon>Poales</taxon>
        <taxon>Bromeliaceae</taxon>
        <taxon>Bromelioideae</taxon>
        <taxon>Ananas</taxon>
    </lineage>
</organism>
<sequence>MSESEFAKIAFNGLHFKIKDHFEDKYFSNLFDLGVHVAQYEQFRKGNNKDRPRWSRNKDWSQGKEKNISFLKESSAQDEPDMSDETKDSTEETEIYAAEMVNMVDIKEKAPADMKIDGVIAYTKRTVHAIPAEWEDIPEAENKLEEGSEEAFNDSEQEVDLIKDKGINAKGRDLNLNLKGPEPEFEGMTEGDIEFLGRWLVNELGIQPWPRPWKRREILRDHLRTVKVPSNVPVDQWYKAKVLVKWYGPKLTKTQKRRQQSCKAKRDSTMRRLKG</sequence>
<evidence type="ECO:0000256" key="1">
    <source>
        <dbReference type="SAM" id="MobiDB-lite"/>
    </source>
</evidence>
<evidence type="ECO:0000313" key="2">
    <source>
        <dbReference type="EMBL" id="CAD1817785.1"/>
    </source>
</evidence>
<name>A0A6V7NGR1_ANACO</name>
<proteinExistence type="predicted"/>
<dbReference type="EMBL" id="LR862138">
    <property type="protein sequence ID" value="CAD1817785.1"/>
    <property type="molecule type" value="Genomic_DNA"/>
</dbReference>